<accession>A0A514D6M0</accession>
<gene>
    <name evidence="1" type="ORF">H1Rhizo26FD573_000004</name>
</gene>
<organism evidence="1">
    <name type="scientific">Leviviridae sp</name>
    <dbReference type="NCBI Taxonomy" id="2027243"/>
    <lineage>
        <taxon>Viruses</taxon>
        <taxon>Riboviria</taxon>
        <taxon>Orthornavirae</taxon>
        <taxon>Lenarviricota</taxon>
        <taxon>Leviviricetes</taxon>
        <taxon>Norzivirales</taxon>
        <taxon>Fiersviridae</taxon>
    </lineage>
</organism>
<reference evidence="1" key="1">
    <citation type="submission" date="2019-05" db="EMBL/GenBank/DDBJ databases">
        <title>Metatranscriptomic reconstruction reveals RNA viruses with the potential to shape carbon cycling in soil.</title>
        <authorList>
            <person name="Starr E.P."/>
            <person name="Nuccio E."/>
            <person name="Pett-Ridge J."/>
            <person name="Banfield J.F."/>
            <person name="Firestone M.K."/>
        </authorList>
    </citation>
    <scope>NUCLEOTIDE SEQUENCE</scope>
    <source>
        <strain evidence="1">H1_Rhizo_26_FD_scaffold_573</strain>
    </source>
</reference>
<sequence length="124" mass="14460">MKYFATNSAESVVLFGRPSAVMQREIAERLLWVLDFSEVNREFWLENLTDFVFNGKPIAARTLSLRLHPAAMRLVISARIWYKEIEKDMIYHSSDLWTRKGDAVIQNLNIGRCVVLVDGHYWVN</sequence>
<dbReference type="EMBL" id="MN034733">
    <property type="protein sequence ID" value="QDH89280.1"/>
    <property type="molecule type" value="Genomic_RNA"/>
</dbReference>
<evidence type="ECO:0000313" key="1">
    <source>
        <dbReference type="EMBL" id="QDH89280.1"/>
    </source>
</evidence>
<proteinExistence type="predicted"/>
<protein>
    <submittedName>
        <fullName evidence="1">Uncharacterized protein</fullName>
    </submittedName>
</protein>
<name>A0A514D6M0_9VIRU</name>